<organism evidence="1">
    <name type="scientific">viral metagenome</name>
    <dbReference type="NCBI Taxonomy" id="1070528"/>
    <lineage>
        <taxon>unclassified sequences</taxon>
        <taxon>metagenomes</taxon>
        <taxon>organismal metagenomes</taxon>
    </lineage>
</organism>
<sequence length="109" mass="12965">MQRSVPEIDNILDSRENFLKNIHMNIDNLSSDFYKDKYIGPKVSLLESKLKSDFKKIEKWVSISFDSDDSNVEYEIDRLINRVDNHKRYINDSIIQYITIYFVNALLLN</sequence>
<dbReference type="EMBL" id="MN739367">
    <property type="protein sequence ID" value="QHT01249.1"/>
    <property type="molecule type" value="Genomic_DNA"/>
</dbReference>
<protein>
    <submittedName>
        <fullName evidence="1">Uncharacterized protein</fullName>
    </submittedName>
</protein>
<proteinExistence type="predicted"/>
<name>A0A6C0CC52_9ZZZZ</name>
<dbReference type="AlphaFoldDB" id="A0A6C0CC52"/>
<reference evidence="1" key="1">
    <citation type="journal article" date="2020" name="Nature">
        <title>Giant virus diversity and host interactions through global metagenomics.</title>
        <authorList>
            <person name="Schulz F."/>
            <person name="Roux S."/>
            <person name="Paez-Espino D."/>
            <person name="Jungbluth S."/>
            <person name="Walsh D.A."/>
            <person name="Denef V.J."/>
            <person name="McMahon K.D."/>
            <person name="Konstantinidis K.T."/>
            <person name="Eloe-Fadrosh E.A."/>
            <person name="Kyrpides N.C."/>
            <person name="Woyke T."/>
        </authorList>
    </citation>
    <scope>NUCLEOTIDE SEQUENCE</scope>
    <source>
        <strain evidence="1">GVMAG-M-3300020192-26</strain>
    </source>
</reference>
<accession>A0A6C0CC52</accession>
<evidence type="ECO:0000313" key="1">
    <source>
        <dbReference type="EMBL" id="QHT01249.1"/>
    </source>
</evidence>